<dbReference type="Proteomes" id="UP000183114">
    <property type="component" value="Unassembled WGS sequence"/>
</dbReference>
<reference evidence="1 2" key="1">
    <citation type="submission" date="2016-10" db="EMBL/GenBank/DDBJ databases">
        <authorList>
            <person name="de Groot N.N."/>
        </authorList>
    </citation>
    <scope>NUCLEOTIDE SEQUENCE [LARGE SCALE GENOMIC DNA]</scope>
    <source>
        <strain evidence="1 2">BS3655</strain>
    </source>
</reference>
<dbReference type="EMBL" id="FNTF01000002">
    <property type="protein sequence ID" value="SED28002.1"/>
    <property type="molecule type" value="Genomic_DNA"/>
</dbReference>
<gene>
    <name evidence="1" type="ORF">SAMN04490185_3167</name>
</gene>
<dbReference type="AlphaFoldDB" id="A0A1H4ZCU4"/>
<organism evidence="1 2">
    <name type="scientific">Pseudomonas frederiksbergensis</name>
    <dbReference type="NCBI Taxonomy" id="104087"/>
    <lineage>
        <taxon>Bacteria</taxon>
        <taxon>Pseudomonadati</taxon>
        <taxon>Pseudomonadota</taxon>
        <taxon>Gammaproteobacteria</taxon>
        <taxon>Pseudomonadales</taxon>
        <taxon>Pseudomonadaceae</taxon>
        <taxon>Pseudomonas</taxon>
    </lineage>
</organism>
<name>A0A1H4ZCU4_9PSED</name>
<dbReference type="RefSeq" id="WP_162842854.1">
    <property type="nucleotide sequence ID" value="NZ_FNTF01000002.1"/>
</dbReference>
<evidence type="ECO:0000313" key="1">
    <source>
        <dbReference type="EMBL" id="SED28002.1"/>
    </source>
</evidence>
<protein>
    <submittedName>
        <fullName evidence="1">Uncharacterized protein</fullName>
    </submittedName>
</protein>
<accession>A0A1H4ZCU4</accession>
<proteinExistence type="predicted"/>
<sequence>MSEEQKVQCTRCRNKHLHSERVCVPSKWLSGARDLVCPRCNCRNYYKLDADGKRAA</sequence>
<evidence type="ECO:0000313" key="2">
    <source>
        <dbReference type="Proteomes" id="UP000183114"/>
    </source>
</evidence>